<evidence type="ECO:0000256" key="1">
    <source>
        <dbReference type="ARBA" id="ARBA00008025"/>
    </source>
</evidence>
<keyword evidence="5" id="KW-0449">Lipoprotein</keyword>
<protein>
    <submittedName>
        <fullName evidence="8">Uncharacterized protein</fullName>
    </submittedName>
</protein>
<dbReference type="CDD" id="cd14824">
    <property type="entry name" value="Longin"/>
    <property type="match status" value="1"/>
</dbReference>
<keyword evidence="4" id="KW-0564">Palmitate</keyword>
<gene>
    <name evidence="8" type="ORF">CTOB1V02_LOCUS6788</name>
</gene>
<comment type="subcellular location">
    <subcellularLocation>
        <location evidence="7">Endomembrane system</location>
        <topology evidence="7">Lipid-anchor</topology>
        <orientation evidence="7">Cytoplasmic side</orientation>
    </subcellularLocation>
</comment>
<evidence type="ECO:0000256" key="7">
    <source>
        <dbReference type="ARBA" id="ARBA00046278"/>
    </source>
</evidence>
<keyword evidence="3" id="KW-0472">Membrane</keyword>
<keyword evidence="2" id="KW-0488">Methylation</keyword>
<dbReference type="GO" id="GO:0005794">
    <property type="term" value="C:Golgi apparatus"/>
    <property type="evidence" value="ECO:0007669"/>
    <property type="project" value="TreeGrafter"/>
</dbReference>
<dbReference type="Gene3D" id="3.30.450.50">
    <property type="entry name" value="Longin domain"/>
    <property type="match status" value="1"/>
</dbReference>
<evidence type="ECO:0000256" key="4">
    <source>
        <dbReference type="ARBA" id="ARBA00023139"/>
    </source>
</evidence>
<accession>A0A7R8WHA4</accession>
<name>A0A7R8WHA4_9CRUS</name>
<evidence type="ECO:0000256" key="3">
    <source>
        <dbReference type="ARBA" id="ARBA00023136"/>
    </source>
</evidence>
<evidence type="ECO:0000256" key="2">
    <source>
        <dbReference type="ARBA" id="ARBA00022481"/>
    </source>
</evidence>
<proteinExistence type="inferred from homology"/>
<dbReference type="PANTHER" id="PTHR45806">
    <property type="entry name" value="SYNAPTOBREVIN HOMOLOG YKT6"/>
    <property type="match status" value="1"/>
</dbReference>
<dbReference type="EMBL" id="OB661762">
    <property type="protein sequence ID" value="CAD7228909.1"/>
    <property type="molecule type" value="Genomic_DNA"/>
</dbReference>
<dbReference type="PROSITE" id="PS50859">
    <property type="entry name" value="LONGIN"/>
    <property type="match status" value="1"/>
</dbReference>
<sequence length="166" mass="18503">MSPASHNASKNTLLVMAKASNLLIFPNSSRASSFREDPGIMKSSLGFIRQPKQCKFSRSAQLCPSLVLAHFIPSYLLDGRLELKATCSATRSAFVLYPLDVASYMHVNFTSFLSGEFMTFTSNIVVERTELASRQSVKEGEYMCHAFVREDRLAGVVLSDHEYPPR</sequence>
<organism evidence="8">
    <name type="scientific">Cyprideis torosa</name>
    <dbReference type="NCBI Taxonomy" id="163714"/>
    <lineage>
        <taxon>Eukaryota</taxon>
        <taxon>Metazoa</taxon>
        <taxon>Ecdysozoa</taxon>
        <taxon>Arthropoda</taxon>
        <taxon>Crustacea</taxon>
        <taxon>Oligostraca</taxon>
        <taxon>Ostracoda</taxon>
        <taxon>Podocopa</taxon>
        <taxon>Podocopida</taxon>
        <taxon>Cytherocopina</taxon>
        <taxon>Cytheroidea</taxon>
        <taxon>Cytherideidae</taxon>
        <taxon>Cyprideis</taxon>
    </lineage>
</organism>
<dbReference type="PANTHER" id="PTHR45806:SF1">
    <property type="entry name" value="SYNAPTOBREVIN HOMOLOG YKT6"/>
    <property type="match status" value="1"/>
</dbReference>
<keyword evidence="6" id="KW-0636">Prenylation</keyword>
<dbReference type="InterPro" id="IPR010908">
    <property type="entry name" value="Longin_dom"/>
</dbReference>
<dbReference type="SUPFAM" id="SSF64356">
    <property type="entry name" value="SNARE-like"/>
    <property type="match status" value="1"/>
</dbReference>
<evidence type="ECO:0000313" key="8">
    <source>
        <dbReference type="EMBL" id="CAD7228909.1"/>
    </source>
</evidence>
<evidence type="ECO:0000256" key="6">
    <source>
        <dbReference type="ARBA" id="ARBA00023289"/>
    </source>
</evidence>
<dbReference type="OrthoDB" id="27923at2759"/>
<dbReference type="InterPro" id="IPR011012">
    <property type="entry name" value="Longin-like_dom_sf"/>
</dbReference>
<dbReference type="AlphaFoldDB" id="A0A7R8WHA4"/>
<dbReference type="GO" id="GO:0006888">
    <property type="term" value="P:endoplasmic reticulum to Golgi vesicle-mediated transport"/>
    <property type="evidence" value="ECO:0007669"/>
    <property type="project" value="TreeGrafter"/>
</dbReference>
<evidence type="ECO:0000256" key="5">
    <source>
        <dbReference type="ARBA" id="ARBA00023288"/>
    </source>
</evidence>
<dbReference type="GO" id="GO:0005484">
    <property type="term" value="F:SNAP receptor activity"/>
    <property type="evidence" value="ECO:0007669"/>
    <property type="project" value="TreeGrafter"/>
</dbReference>
<reference evidence="8" key="1">
    <citation type="submission" date="2020-11" db="EMBL/GenBank/DDBJ databases">
        <authorList>
            <person name="Tran Van P."/>
        </authorList>
    </citation>
    <scope>NUCLEOTIDE SEQUENCE</scope>
</reference>
<comment type="similarity">
    <text evidence="1">Belongs to the synaptobrevin family.</text>
</comment>